<feature type="compositionally biased region" description="Basic and acidic residues" evidence="1">
    <location>
        <begin position="579"/>
        <end position="592"/>
    </location>
</feature>
<proteinExistence type="predicted"/>
<gene>
    <name evidence="2" type="ORF">AA0117_g6213</name>
</gene>
<protein>
    <submittedName>
        <fullName evidence="2">Uncharacterized protein</fullName>
    </submittedName>
</protein>
<evidence type="ECO:0000313" key="2">
    <source>
        <dbReference type="EMBL" id="RYN75554.1"/>
    </source>
</evidence>
<evidence type="ECO:0000256" key="1">
    <source>
        <dbReference type="SAM" id="MobiDB-lite"/>
    </source>
</evidence>
<organism evidence="2 3">
    <name type="scientific">Alternaria alternata</name>
    <name type="common">Alternaria rot fungus</name>
    <name type="synonym">Torula alternata</name>
    <dbReference type="NCBI Taxonomy" id="5599"/>
    <lineage>
        <taxon>Eukaryota</taxon>
        <taxon>Fungi</taxon>
        <taxon>Dikarya</taxon>
        <taxon>Ascomycota</taxon>
        <taxon>Pezizomycotina</taxon>
        <taxon>Dothideomycetes</taxon>
        <taxon>Pleosporomycetidae</taxon>
        <taxon>Pleosporales</taxon>
        <taxon>Pleosporineae</taxon>
        <taxon>Pleosporaceae</taxon>
        <taxon>Alternaria</taxon>
        <taxon>Alternaria sect. Alternaria</taxon>
        <taxon>Alternaria alternata complex</taxon>
    </lineage>
</organism>
<feature type="compositionally biased region" description="Pro residues" evidence="1">
    <location>
        <begin position="468"/>
        <end position="479"/>
    </location>
</feature>
<evidence type="ECO:0000313" key="3">
    <source>
        <dbReference type="Proteomes" id="UP000291422"/>
    </source>
</evidence>
<reference evidence="3" key="1">
    <citation type="journal article" date="2019" name="bioRxiv">
        <title>Genomics, evolutionary history and diagnostics of the Alternaria alternata species group including apple and Asian pear pathotypes.</title>
        <authorList>
            <person name="Armitage A.D."/>
            <person name="Cockerton H.M."/>
            <person name="Sreenivasaprasad S."/>
            <person name="Woodhall J.W."/>
            <person name="Lane C.R."/>
            <person name="Harrison R.J."/>
            <person name="Clarkson J.P."/>
        </authorList>
    </citation>
    <scope>NUCLEOTIDE SEQUENCE [LARGE SCALE GENOMIC DNA]</scope>
    <source>
        <strain evidence="3">FERA 1177</strain>
    </source>
</reference>
<name>A0A4Q4NGC0_ALTAL</name>
<dbReference type="AlphaFoldDB" id="A0A4Q4NGC0"/>
<feature type="region of interest" description="Disordered" evidence="1">
    <location>
        <begin position="579"/>
        <end position="604"/>
    </location>
</feature>
<dbReference type="Proteomes" id="UP000291422">
    <property type="component" value="Unassembled WGS sequence"/>
</dbReference>
<feature type="region of interest" description="Disordered" evidence="1">
    <location>
        <begin position="667"/>
        <end position="692"/>
    </location>
</feature>
<accession>A0A4Q4NGC0</accession>
<feature type="compositionally biased region" description="Basic and acidic residues" evidence="1">
    <location>
        <begin position="451"/>
        <end position="463"/>
    </location>
</feature>
<feature type="region of interest" description="Disordered" evidence="1">
    <location>
        <begin position="441"/>
        <end position="482"/>
    </location>
</feature>
<sequence>METSHQATFGDRPTTQFDALASLIRQYLGEISNTQTLLSSTRKELLIERERAKTAAGEVRQKRVNAGNAEARFMNHVREFVNNHLEQLPSTLLEAYDKVRETRDGLGEAEADYLQDEEDLTGAEWMFMNRENRFYQFDINRILSSPQLINPAFPQVQPSETVSKPPIHDLPPCPVGSLSPSQVSKLPPPPPPPHIWTSSLPLMPHVSMSASLLAPIGREHPAVKELKTLRREFGKLSQRESYDFEWAGENGAFLAEEDKVREDQVTASTSDNRDVLLDIFNPEAKAQETKMEELDLALNESIPTRRYSDSTHLFSSKSSLSAPIRRTQTERATPFNRCSPATGNKIREWSLTHLKQSAVQKRLYLNALEDNGIDSSAEVDWRVRATRFWSKDSLSEIRDSSELYAASLSKVSYEPGSCDVSSTQSITSSLLMHHQLEGNIQPPKLTTVDSRPPESHEIPRQDCEDGPTIPPLSPTPPPSDRITERMEARNQDQIVSPIKSGLNERQHLLRGGVSSDTGIHQPKCTCLAIGDMSPRKDSVQSTHQPGCDMATEHDGQNKTSCSAQEHDDAASMTEVTMMDRHSDRTHQSRSVDLHPSLPPSSDYGKIVCNKPNLDITAHSDPPGPCAPLTPLPATAIKGALSPTANQITPNPRPTPQARRNTITWFRSLFPHSKNKRSKSSPSIGEYHPTTHV</sequence>
<comment type="caution">
    <text evidence="2">The sequence shown here is derived from an EMBL/GenBank/DDBJ whole genome shotgun (WGS) entry which is preliminary data.</text>
</comment>
<dbReference type="EMBL" id="PDXD01000014">
    <property type="protein sequence ID" value="RYN75554.1"/>
    <property type="molecule type" value="Genomic_DNA"/>
</dbReference>
<dbReference type="VEuPathDB" id="FungiDB:CC77DRAFT_1023901"/>